<dbReference type="InterPro" id="IPR035897">
    <property type="entry name" value="Toll_tir_struct_dom_sf"/>
</dbReference>
<keyword evidence="2 5" id="KW-0547">Nucleotide-binding</keyword>
<dbReference type="InterPro" id="IPR000719">
    <property type="entry name" value="Prot_kinase_dom"/>
</dbReference>
<dbReference type="Pfam" id="PF00069">
    <property type="entry name" value="Pkinase"/>
    <property type="match status" value="1"/>
</dbReference>
<keyword evidence="1" id="KW-0808">Transferase</keyword>
<feature type="domain" description="Protein kinase" evidence="7">
    <location>
        <begin position="225"/>
        <end position="498"/>
    </location>
</feature>
<feature type="binding site" evidence="5">
    <location>
        <position position="255"/>
    </location>
    <ligand>
        <name>ATP</name>
        <dbReference type="ChEBI" id="CHEBI:30616"/>
    </ligand>
</feature>
<evidence type="ECO:0000256" key="3">
    <source>
        <dbReference type="ARBA" id="ARBA00022777"/>
    </source>
</evidence>
<keyword evidence="3" id="KW-0418">Kinase</keyword>
<accession>A0A150TNV3</accession>
<dbReference type="SUPFAM" id="SSF56112">
    <property type="entry name" value="Protein kinase-like (PK-like)"/>
    <property type="match status" value="1"/>
</dbReference>
<dbReference type="EMBL" id="JEME01001708">
    <property type="protein sequence ID" value="KYG06340.1"/>
    <property type="molecule type" value="Genomic_DNA"/>
</dbReference>
<dbReference type="Pfam" id="PF13676">
    <property type="entry name" value="TIR_2"/>
    <property type="match status" value="1"/>
</dbReference>
<reference evidence="9 10" key="1">
    <citation type="submission" date="2014-02" db="EMBL/GenBank/DDBJ databases">
        <title>The small core and large imbalanced accessory genome model reveals a collaborative survival strategy of Sorangium cellulosum strains in nature.</title>
        <authorList>
            <person name="Han K."/>
            <person name="Peng R."/>
            <person name="Blom J."/>
            <person name="Li Y.-Z."/>
        </authorList>
    </citation>
    <scope>NUCLEOTIDE SEQUENCE [LARGE SCALE GENOMIC DNA]</scope>
    <source>
        <strain evidence="9 10">So0007-03</strain>
    </source>
</reference>
<dbReference type="GO" id="GO:0007165">
    <property type="term" value="P:signal transduction"/>
    <property type="evidence" value="ECO:0007669"/>
    <property type="project" value="InterPro"/>
</dbReference>
<proteinExistence type="predicted"/>
<organism evidence="9 10">
    <name type="scientific">Sorangium cellulosum</name>
    <name type="common">Polyangium cellulosum</name>
    <dbReference type="NCBI Taxonomy" id="56"/>
    <lineage>
        <taxon>Bacteria</taxon>
        <taxon>Pseudomonadati</taxon>
        <taxon>Myxococcota</taxon>
        <taxon>Polyangia</taxon>
        <taxon>Polyangiales</taxon>
        <taxon>Polyangiaceae</taxon>
        <taxon>Sorangium</taxon>
    </lineage>
</organism>
<dbReference type="InterPro" id="IPR008271">
    <property type="entry name" value="Ser/Thr_kinase_AS"/>
</dbReference>
<dbReference type="SMART" id="SM00255">
    <property type="entry name" value="TIR"/>
    <property type="match status" value="1"/>
</dbReference>
<evidence type="ECO:0000313" key="10">
    <source>
        <dbReference type="Proteomes" id="UP000075502"/>
    </source>
</evidence>
<dbReference type="PROSITE" id="PS50104">
    <property type="entry name" value="TIR"/>
    <property type="match status" value="1"/>
</dbReference>
<evidence type="ECO:0000259" key="8">
    <source>
        <dbReference type="PROSITE" id="PS50104"/>
    </source>
</evidence>
<dbReference type="GO" id="GO:0005524">
    <property type="term" value="F:ATP binding"/>
    <property type="evidence" value="ECO:0007669"/>
    <property type="project" value="UniProtKB-UniRule"/>
</dbReference>
<dbReference type="SUPFAM" id="SSF52200">
    <property type="entry name" value="Toll/Interleukin receptor TIR domain"/>
    <property type="match status" value="1"/>
</dbReference>
<evidence type="ECO:0000256" key="5">
    <source>
        <dbReference type="PROSITE-ProRule" id="PRU10141"/>
    </source>
</evidence>
<dbReference type="AlphaFoldDB" id="A0A150TNV3"/>
<evidence type="ECO:0000256" key="6">
    <source>
        <dbReference type="SAM" id="MobiDB-lite"/>
    </source>
</evidence>
<dbReference type="PROSITE" id="PS50011">
    <property type="entry name" value="PROTEIN_KINASE_DOM"/>
    <property type="match status" value="1"/>
</dbReference>
<dbReference type="CDD" id="cd14014">
    <property type="entry name" value="STKc_PknB_like"/>
    <property type="match status" value="1"/>
</dbReference>
<dbReference type="Gene3D" id="3.30.200.20">
    <property type="entry name" value="Phosphorylase Kinase, domain 1"/>
    <property type="match status" value="1"/>
</dbReference>
<comment type="caution">
    <text evidence="9">The sequence shown here is derived from an EMBL/GenBank/DDBJ whole genome shotgun (WGS) entry which is preliminary data.</text>
</comment>
<dbReference type="InterPro" id="IPR000157">
    <property type="entry name" value="TIR_dom"/>
</dbReference>
<name>A0A150TNV3_SORCE</name>
<protein>
    <submittedName>
        <fullName evidence="9">Uncharacterized protein</fullName>
    </submittedName>
</protein>
<evidence type="ECO:0000256" key="1">
    <source>
        <dbReference type="ARBA" id="ARBA00022679"/>
    </source>
</evidence>
<evidence type="ECO:0000256" key="2">
    <source>
        <dbReference type="ARBA" id="ARBA00022741"/>
    </source>
</evidence>
<dbReference type="Gene3D" id="1.10.510.10">
    <property type="entry name" value="Transferase(Phosphotransferase) domain 1"/>
    <property type="match status" value="1"/>
</dbReference>
<feature type="region of interest" description="Disordered" evidence="6">
    <location>
        <begin position="478"/>
        <end position="505"/>
    </location>
</feature>
<gene>
    <name evidence="9" type="ORF">BE21_35385</name>
</gene>
<sequence>MAVNVFISYAPADRPHLEALEAHLAALKRQGLVSTWHRGRIGAGAVRDASIAAELSAAEVVLLLVSEAFLASDSCYERELGAALERHRRGEARVVPILVRACDREGTALADLEALPRDGGAVTSWANPDEAWRDVVRGVRAAVEEAAASARPEAAPARAAPASALAATLREAEEAIRAIDKKRRVRLKAAGASTVEVDQEIVDLRRKRREGGQLHVGEELSEGRYLLLERIGRGGFATVWRALDAGRGDQPVAIKVLHPNLAGDEGRRERFFRGARAMAELDHPGVVRMLEPKGEDGGWHYFVMELVHGEDVQSAVVGKRLPAEAVIPMILRAGEAISFAHGRGLVHRDVKPANILLDGEGLPRITDFDLVWARDTTGGTRSGALGTFLYAAPELMHRPQDADARADVYGLGMTAVFCLHGGELPPIMMRYPGRVIERLSCGDAVRKVLERAIEFEASERYPDVAAFCEALRGAALKPPPDRRRRARMQRTSTTERRLAAETRPEAEHTIGTSGTLLAIPNDLAFSEELRRATLAAVDELKTTRLDGPKTDVNIFWRAFPFALQAVIRVRREANPSREAWSRVVIEVLRATLYALMGPKLMPPGTLFDRESAFILLHHRKEHRPGESIGLMVKVVASSKGNLHEEAENGLVELDGQALAGGAASRILTLFDVDRSPTEKPRTESYGERGSPVIIV</sequence>
<dbReference type="PROSITE" id="PS00107">
    <property type="entry name" value="PROTEIN_KINASE_ATP"/>
    <property type="match status" value="1"/>
</dbReference>
<dbReference type="PANTHER" id="PTHR43289">
    <property type="entry name" value="MITOGEN-ACTIVATED PROTEIN KINASE KINASE KINASE 20-RELATED"/>
    <property type="match status" value="1"/>
</dbReference>
<dbReference type="Gene3D" id="3.40.50.10140">
    <property type="entry name" value="Toll/interleukin-1 receptor homology (TIR) domain"/>
    <property type="match status" value="1"/>
</dbReference>
<dbReference type="InterPro" id="IPR017441">
    <property type="entry name" value="Protein_kinase_ATP_BS"/>
</dbReference>
<feature type="compositionally biased region" description="Basic and acidic residues" evidence="6">
    <location>
        <begin position="493"/>
        <end position="505"/>
    </location>
</feature>
<dbReference type="InterPro" id="IPR011009">
    <property type="entry name" value="Kinase-like_dom_sf"/>
</dbReference>
<dbReference type="PROSITE" id="PS00108">
    <property type="entry name" value="PROTEIN_KINASE_ST"/>
    <property type="match status" value="1"/>
</dbReference>
<evidence type="ECO:0000259" key="7">
    <source>
        <dbReference type="PROSITE" id="PS50011"/>
    </source>
</evidence>
<keyword evidence="4 5" id="KW-0067">ATP-binding</keyword>
<dbReference type="PANTHER" id="PTHR43289:SF6">
    <property type="entry name" value="SERINE_THREONINE-PROTEIN KINASE NEKL-3"/>
    <property type="match status" value="1"/>
</dbReference>
<feature type="domain" description="TIR" evidence="8">
    <location>
        <begin position="1"/>
        <end position="143"/>
    </location>
</feature>
<dbReference type="Proteomes" id="UP000075502">
    <property type="component" value="Unassembled WGS sequence"/>
</dbReference>
<dbReference type="GO" id="GO:0004674">
    <property type="term" value="F:protein serine/threonine kinase activity"/>
    <property type="evidence" value="ECO:0007669"/>
    <property type="project" value="TreeGrafter"/>
</dbReference>
<evidence type="ECO:0000256" key="4">
    <source>
        <dbReference type="ARBA" id="ARBA00022840"/>
    </source>
</evidence>
<dbReference type="SMART" id="SM00220">
    <property type="entry name" value="S_TKc"/>
    <property type="match status" value="1"/>
</dbReference>
<evidence type="ECO:0000313" key="9">
    <source>
        <dbReference type="EMBL" id="KYG06340.1"/>
    </source>
</evidence>